<sequence>MPISLTGWERRIRTFAGDHGIDLGRSKTQRLALRIQRRAEQMQHVDPDDLLRSVLGYRDPTGEAAVRNALRDQAHDAGLHQLDPPRGHDTEEDR</sequence>
<organism evidence="2 3">
    <name type="scientific">Oerskovia rustica</name>
    <dbReference type="NCBI Taxonomy" id="2762237"/>
    <lineage>
        <taxon>Bacteria</taxon>
        <taxon>Bacillati</taxon>
        <taxon>Actinomycetota</taxon>
        <taxon>Actinomycetes</taxon>
        <taxon>Micrococcales</taxon>
        <taxon>Cellulomonadaceae</taxon>
        <taxon>Oerskovia</taxon>
    </lineage>
</organism>
<dbReference type="Proteomes" id="UP000641803">
    <property type="component" value="Unassembled WGS sequence"/>
</dbReference>
<evidence type="ECO:0000256" key="1">
    <source>
        <dbReference type="SAM" id="MobiDB-lite"/>
    </source>
</evidence>
<feature type="region of interest" description="Disordered" evidence="1">
    <location>
        <begin position="72"/>
        <end position="94"/>
    </location>
</feature>
<evidence type="ECO:0000313" key="3">
    <source>
        <dbReference type="Proteomes" id="UP000641803"/>
    </source>
</evidence>
<name>A0ABR8RQ80_9CELL</name>
<dbReference type="RefSeq" id="WP_191795418.1">
    <property type="nucleotide sequence ID" value="NZ_JACSQQ010000007.1"/>
</dbReference>
<dbReference type="EMBL" id="JACSQQ010000007">
    <property type="protein sequence ID" value="MBD7949928.1"/>
    <property type="molecule type" value="Genomic_DNA"/>
</dbReference>
<protein>
    <submittedName>
        <fullName evidence="2">Uncharacterized protein</fullName>
    </submittedName>
</protein>
<gene>
    <name evidence="2" type="ORF">H9652_05860</name>
</gene>
<evidence type="ECO:0000313" key="2">
    <source>
        <dbReference type="EMBL" id="MBD7949928.1"/>
    </source>
</evidence>
<accession>A0ABR8RQ80</accession>
<proteinExistence type="predicted"/>
<keyword evidence="3" id="KW-1185">Reference proteome</keyword>
<reference evidence="2 3" key="1">
    <citation type="submission" date="2020-08" db="EMBL/GenBank/DDBJ databases">
        <title>A Genomic Blueprint of the Chicken Gut Microbiome.</title>
        <authorList>
            <person name="Gilroy R."/>
            <person name="Ravi A."/>
            <person name="Getino M."/>
            <person name="Pursley I."/>
            <person name="Horton D.L."/>
            <person name="Alikhan N.-F."/>
            <person name="Baker D."/>
            <person name="Gharbi K."/>
            <person name="Hall N."/>
            <person name="Watson M."/>
            <person name="Adriaenssens E.M."/>
            <person name="Foster-Nyarko E."/>
            <person name="Jarju S."/>
            <person name="Secka A."/>
            <person name="Antonio M."/>
            <person name="Oren A."/>
            <person name="Chaudhuri R."/>
            <person name="La Ragione R.M."/>
            <person name="Hildebrand F."/>
            <person name="Pallen M.J."/>
        </authorList>
    </citation>
    <scope>NUCLEOTIDE SEQUENCE [LARGE SCALE GENOMIC DNA]</scope>
    <source>
        <strain evidence="2 3">Sa4CUA1</strain>
    </source>
</reference>
<comment type="caution">
    <text evidence="2">The sequence shown here is derived from an EMBL/GenBank/DDBJ whole genome shotgun (WGS) entry which is preliminary data.</text>
</comment>